<dbReference type="InterPro" id="IPR013249">
    <property type="entry name" value="RNA_pol_sigma70_r4_t2"/>
</dbReference>
<evidence type="ECO:0000313" key="9">
    <source>
        <dbReference type="Proteomes" id="UP000239209"/>
    </source>
</evidence>
<protein>
    <submittedName>
        <fullName evidence="8">RNA polymerase sigma-70 factor (ECF subfamily)</fullName>
    </submittedName>
</protein>
<reference evidence="8 9" key="1">
    <citation type="submission" date="2018-03" db="EMBL/GenBank/DDBJ databases">
        <title>Genomic Encyclopedia of Archaeal and Bacterial Type Strains, Phase II (KMG-II): from individual species to whole genera.</title>
        <authorList>
            <person name="Goeker M."/>
        </authorList>
    </citation>
    <scope>NUCLEOTIDE SEQUENCE [LARGE SCALE GENOMIC DNA]</scope>
    <source>
        <strain evidence="8 9">DSM 45348</strain>
    </source>
</reference>
<feature type="region of interest" description="Disordered" evidence="5">
    <location>
        <begin position="191"/>
        <end position="213"/>
    </location>
</feature>
<dbReference type="EMBL" id="PVZG01000002">
    <property type="protein sequence ID" value="PRY31946.1"/>
    <property type="molecule type" value="Genomic_DNA"/>
</dbReference>
<keyword evidence="4" id="KW-0804">Transcription</keyword>
<dbReference type="GO" id="GO:0003677">
    <property type="term" value="F:DNA binding"/>
    <property type="evidence" value="ECO:0007669"/>
    <property type="project" value="InterPro"/>
</dbReference>
<dbReference type="PANTHER" id="PTHR43133">
    <property type="entry name" value="RNA POLYMERASE ECF-TYPE SIGMA FACTO"/>
    <property type="match status" value="1"/>
</dbReference>
<evidence type="ECO:0000256" key="5">
    <source>
        <dbReference type="SAM" id="MobiDB-lite"/>
    </source>
</evidence>
<evidence type="ECO:0000259" key="7">
    <source>
        <dbReference type="Pfam" id="PF08281"/>
    </source>
</evidence>
<keyword evidence="2" id="KW-0805">Transcription regulation</keyword>
<organism evidence="8 9">
    <name type="scientific">Pseudosporangium ferrugineum</name>
    <dbReference type="NCBI Taxonomy" id="439699"/>
    <lineage>
        <taxon>Bacteria</taxon>
        <taxon>Bacillati</taxon>
        <taxon>Actinomycetota</taxon>
        <taxon>Actinomycetes</taxon>
        <taxon>Micromonosporales</taxon>
        <taxon>Micromonosporaceae</taxon>
        <taxon>Pseudosporangium</taxon>
    </lineage>
</organism>
<dbReference type="InterPro" id="IPR039425">
    <property type="entry name" value="RNA_pol_sigma-70-like"/>
</dbReference>
<dbReference type="Pfam" id="PF04542">
    <property type="entry name" value="Sigma70_r2"/>
    <property type="match status" value="1"/>
</dbReference>
<evidence type="ECO:0000256" key="4">
    <source>
        <dbReference type="ARBA" id="ARBA00023163"/>
    </source>
</evidence>
<keyword evidence="3" id="KW-0731">Sigma factor</keyword>
<dbReference type="SUPFAM" id="SSF88659">
    <property type="entry name" value="Sigma3 and sigma4 domains of RNA polymerase sigma factors"/>
    <property type="match status" value="1"/>
</dbReference>
<feature type="domain" description="RNA polymerase sigma-70 region 2" evidence="6">
    <location>
        <begin position="45"/>
        <end position="111"/>
    </location>
</feature>
<evidence type="ECO:0000259" key="6">
    <source>
        <dbReference type="Pfam" id="PF04542"/>
    </source>
</evidence>
<proteinExistence type="inferred from homology"/>
<evidence type="ECO:0000256" key="2">
    <source>
        <dbReference type="ARBA" id="ARBA00023015"/>
    </source>
</evidence>
<dbReference type="InterPro" id="IPR013324">
    <property type="entry name" value="RNA_pol_sigma_r3/r4-like"/>
</dbReference>
<comment type="similarity">
    <text evidence="1">Belongs to the sigma-70 factor family. ECF subfamily.</text>
</comment>
<dbReference type="PANTHER" id="PTHR43133:SF62">
    <property type="entry name" value="RNA POLYMERASE SIGMA FACTOR SIGZ"/>
    <property type="match status" value="1"/>
</dbReference>
<dbReference type="Pfam" id="PF08281">
    <property type="entry name" value="Sigma70_r4_2"/>
    <property type="match status" value="1"/>
</dbReference>
<dbReference type="AlphaFoldDB" id="A0A2T0SEV0"/>
<dbReference type="GO" id="GO:0006352">
    <property type="term" value="P:DNA-templated transcription initiation"/>
    <property type="evidence" value="ECO:0007669"/>
    <property type="project" value="InterPro"/>
</dbReference>
<dbReference type="Gene3D" id="1.10.1740.10">
    <property type="match status" value="1"/>
</dbReference>
<dbReference type="GO" id="GO:0016987">
    <property type="term" value="F:sigma factor activity"/>
    <property type="evidence" value="ECO:0007669"/>
    <property type="project" value="UniProtKB-KW"/>
</dbReference>
<evidence type="ECO:0000313" key="8">
    <source>
        <dbReference type="EMBL" id="PRY31946.1"/>
    </source>
</evidence>
<accession>A0A2T0SEV0</accession>
<feature type="domain" description="RNA polymerase sigma factor 70 region 4 type 2" evidence="7">
    <location>
        <begin position="137"/>
        <end position="188"/>
    </location>
</feature>
<dbReference type="InterPro" id="IPR013325">
    <property type="entry name" value="RNA_pol_sigma_r2"/>
</dbReference>
<dbReference type="NCBIfam" id="TIGR02937">
    <property type="entry name" value="sigma70-ECF"/>
    <property type="match status" value="1"/>
</dbReference>
<dbReference type="InterPro" id="IPR036388">
    <property type="entry name" value="WH-like_DNA-bd_sf"/>
</dbReference>
<dbReference type="InterPro" id="IPR014284">
    <property type="entry name" value="RNA_pol_sigma-70_dom"/>
</dbReference>
<name>A0A2T0SEV0_9ACTN</name>
<dbReference type="Proteomes" id="UP000239209">
    <property type="component" value="Unassembled WGS sequence"/>
</dbReference>
<gene>
    <name evidence="8" type="ORF">CLV70_102157</name>
</gene>
<evidence type="ECO:0000256" key="3">
    <source>
        <dbReference type="ARBA" id="ARBA00023082"/>
    </source>
</evidence>
<comment type="caution">
    <text evidence="8">The sequence shown here is derived from an EMBL/GenBank/DDBJ whole genome shotgun (WGS) entry which is preliminary data.</text>
</comment>
<evidence type="ECO:0000256" key="1">
    <source>
        <dbReference type="ARBA" id="ARBA00010641"/>
    </source>
</evidence>
<sequence length="213" mass="22962">MSAGRGAAGGTVLPGRRSTLVSTMDETPLAGAFAEGHEEGFAAVYAAFRGPVFGLAITILADPGLAEEAAQQAFIGLWRNRDRFDPQRSLAAWIFGIARKAAIDVYRRERRGPATTAQEADIAVEGLSAERLWEVWEVRRAVEGLPPDEAAIVRLAHYYQLTHGEIAEHLGIPVGTVKSRSHRAHRRLAGTLSHLFDEPQPATAGEVPAGGHR</sequence>
<dbReference type="CDD" id="cd06171">
    <property type="entry name" value="Sigma70_r4"/>
    <property type="match status" value="1"/>
</dbReference>
<dbReference type="InterPro" id="IPR007627">
    <property type="entry name" value="RNA_pol_sigma70_r2"/>
</dbReference>
<dbReference type="SUPFAM" id="SSF88946">
    <property type="entry name" value="Sigma2 domain of RNA polymerase sigma factors"/>
    <property type="match status" value="1"/>
</dbReference>
<keyword evidence="9" id="KW-1185">Reference proteome</keyword>
<dbReference type="Gene3D" id="1.10.10.10">
    <property type="entry name" value="Winged helix-like DNA-binding domain superfamily/Winged helix DNA-binding domain"/>
    <property type="match status" value="1"/>
</dbReference>